<feature type="region of interest" description="Disordered" evidence="1">
    <location>
        <begin position="1"/>
        <end position="247"/>
    </location>
</feature>
<gene>
    <name evidence="2" type="ORF">BD311DRAFT_811292</name>
</gene>
<dbReference type="EMBL" id="ML143529">
    <property type="protein sequence ID" value="TBU22730.1"/>
    <property type="molecule type" value="Genomic_DNA"/>
</dbReference>
<dbReference type="AlphaFoldDB" id="A0A4Q9M6V2"/>
<dbReference type="OrthoDB" id="2757667at2759"/>
<feature type="compositionally biased region" description="Pro residues" evidence="1">
    <location>
        <begin position="106"/>
        <end position="117"/>
    </location>
</feature>
<organism evidence="2">
    <name type="scientific">Dichomitus squalens</name>
    <dbReference type="NCBI Taxonomy" id="114155"/>
    <lineage>
        <taxon>Eukaryota</taxon>
        <taxon>Fungi</taxon>
        <taxon>Dikarya</taxon>
        <taxon>Basidiomycota</taxon>
        <taxon>Agaricomycotina</taxon>
        <taxon>Agaricomycetes</taxon>
        <taxon>Polyporales</taxon>
        <taxon>Polyporaceae</taxon>
        <taxon>Dichomitus</taxon>
    </lineage>
</organism>
<dbReference type="Proteomes" id="UP000292957">
    <property type="component" value="Unassembled WGS sequence"/>
</dbReference>
<proteinExistence type="predicted"/>
<accession>A0A4Q9M6V2</accession>
<reference evidence="2" key="1">
    <citation type="submission" date="2019-01" db="EMBL/GenBank/DDBJ databases">
        <title>Draft genome sequences of three monokaryotic isolates of the white-rot basidiomycete fungus Dichomitus squalens.</title>
        <authorList>
            <consortium name="DOE Joint Genome Institute"/>
            <person name="Lopez S.C."/>
            <person name="Andreopoulos B."/>
            <person name="Pangilinan J."/>
            <person name="Lipzen A."/>
            <person name="Riley R."/>
            <person name="Ahrendt S."/>
            <person name="Ng V."/>
            <person name="Barry K."/>
            <person name="Daum C."/>
            <person name="Grigoriev I.V."/>
            <person name="Hilden K.S."/>
            <person name="Makela M.R."/>
            <person name="de Vries R.P."/>
        </authorList>
    </citation>
    <scope>NUCLEOTIDE SEQUENCE [LARGE SCALE GENOMIC DNA]</scope>
    <source>
        <strain evidence="2">OM18370.1</strain>
    </source>
</reference>
<evidence type="ECO:0000256" key="1">
    <source>
        <dbReference type="SAM" id="MobiDB-lite"/>
    </source>
</evidence>
<feature type="compositionally biased region" description="Polar residues" evidence="1">
    <location>
        <begin position="683"/>
        <end position="695"/>
    </location>
</feature>
<feature type="compositionally biased region" description="Low complexity" evidence="1">
    <location>
        <begin position="139"/>
        <end position="157"/>
    </location>
</feature>
<feature type="region of interest" description="Disordered" evidence="1">
    <location>
        <begin position="665"/>
        <end position="723"/>
    </location>
</feature>
<evidence type="ECO:0000313" key="2">
    <source>
        <dbReference type="EMBL" id="TBU22730.1"/>
    </source>
</evidence>
<dbReference type="InterPro" id="IPR046521">
    <property type="entry name" value="DUF6698"/>
</dbReference>
<sequence>MPKDTAGKNKTGKIRDRRQHVEPPVVVPSAKPKGPRGNQAPVVTPLPASPSTQKRPRSSQDEGPTRKKTKHAQAGSDSVGTRPNSVRQRHLGALPSDPGALGARQPSPPPSILPPSIPTSRRARDGQHPLSSRPPPSSDPVSSSLPPSSSTSITSTLQTQEMFAATIRRMRAAPQAQMDDGEELLTDEDAPRKKGKRIQLSAQAEEEGEDVAEEEEDAEDAADTGNEVDTEDESEDEHADEEVSASDARRFLKAIRKSKKKNKYHVSPTDADPKLLTEHFKTWGRHCHRLCGLYTDVHKTIVTGMTVMRAAPHDADDYELCYKSIPHMSPATAKFYTSKFFHLCDHIPKFTALCEQILSSPENVFLFAKYMQVHAAAGRTTDISTLKTSYHSYFPYVIIAGGDVIPPPGPGTLSDLKTRNGGYCSTSTGRLVVPIDELAQFDLDPSKFCKQKISQNRKIQGASSAMRHKKRHQADRLRTRDDNMSYPSFLFPTDIKYDNTHPDRHIFKGNLLLSGPSAVGRSGGLRGFGRAPLVEIYSITKVTPDYIVYVASLLRYLLSTDDRWNGDDRQRSGHCFHTALHRLLTIEYEAWQDDSEDEYVEPSEDPLDWNVFAFYNDKVFGNEAGAPDQQDPAADVYEEDCNDADNVRAQVLKARMAELLARRAQRATRLRGASPQRDDTRSRSSSAELVDTNTHFIDITEDASPPAEDPSEHDTADDAQIQT</sequence>
<name>A0A4Q9M6V2_9APHY</name>
<feature type="compositionally biased region" description="Acidic residues" evidence="1">
    <location>
        <begin position="179"/>
        <end position="188"/>
    </location>
</feature>
<protein>
    <submittedName>
        <fullName evidence="2">Uncharacterized protein</fullName>
    </submittedName>
</protein>
<feature type="compositionally biased region" description="Acidic residues" evidence="1">
    <location>
        <begin position="204"/>
        <end position="244"/>
    </location>
</feature>
<dbReference type="Pfam" id="PF20414">
    <property type="entry name" value="DUF6698"/>
    <property type="match status" value="1"/>
</dbReference>
<feature type="compositionally biased region" description="Polar residues" evidence="1">
    <location>
        <begin position="75"/>
        <end position="86"/>
    </location>
</feature>